<name>A0A167X909_9AGAM</name>
<keyword evidence="2" id="KW-1185">Reference proteome</keyword>
<dbReference type="Proteomes" id="UP000076532">
    <property type="component" value="Unassembled WGS sequence"/>
</dbReference>
<accession>A0A167X909</accession>
<reference evidence="1 2" key="1">
    <citation type="journal article" date="2016" name="Mol. Biol. Evol.">
        <title>Comparative Genomics of Early-Diverging Mushroom-Forming Fungi Provides Insights into the Origins of Lignocellulose Decay Capabilities.</title>
        <authorList>
            <person name="Nagy L.G."/>
            <person name="Riley R."/>
            <person name="Tritt A."/>
            <person name="Adam C."/>
            <person name="Daum C."/>
            <person name="Floudas D."/>
            <person name="Sun H."/>
            <person name="Yadav J.S."/>
            <person name="Pangilinan J."/>
            <person name="Larsson K.H."/>
            <person name="Matsuura K."/>
            <person name="Barry K."/>
            <person name="Labutti K."/>
            <person name="Kuo R."/>
            <person name="Ohm R.A."/>
            <person name="Bhattacharya S.S."/>
            <person name="Shirouzu T."/>
            <person name="Yoshinaga Y."/>
            <person name="Martin F.M."/>
            <person name="Grigoriev I.V."/>
            <person name="Hibbett D.S."/>
        </authorList>
    </citation>
    <scope>NUCLEOTIDE SEQUENCE [LARGE SCALE GENOMIC DNA]</scope>
    <source>
        <strain evidence="1 2">CBS 109695</strain>
    </source>
</reference>
<organism evidence="1 2">
    <name type="scientific">Athelia psychrophila</name>
    <dbReference type="NCBI Taxonomy" id="1759441"/>
    <lineage>
        <taxon>Eukaryota</taxon>
        <taxon>Fungi</taxon>
        <taxon>Dikarya</taxon>
        <taxon>Basidiomycota</taxon>
        <taxon>Agaricomycotina</taxon>
        <taxon>Agaricomycetes</taxon>
        <taxon>Agaricomycetidae</taxon>
        <taxon>Atheliales</taxon>
        <taxon>Atheliaceae</taxon>
        <taxon>Athelia</taxon>
    </lineage>
</organism>
<evidence type="ECO:0000313" key="1">
    <source>
        <dbReference type="EMBL" id="KZP06956.1"/>
    </source>
</evidence>
<protein>
    <submittedName>
        <fullName evidence="1">Uncharacterized protein</fullName>
    </submittedName>
</protein>
<evidence type="ECO:0000313" key="2">
    <source>
        <dbReference type="Proteomes" id="UP000076532"/>
    </source>
</evidence>
<gene>
    <name evidence="1" type="ORF">FIBSPDRAFT_876030</name>
</gene>
<dbReference type="AlphaFoldDB" id="A0A167X909"/>
<dbReference type="EMBL" id="KV417767">
    <property type="protein sequence ID" value="KZP06956.1"/>
    <property type="molecule type" value="Genomic_DNA"/>
</dbReference>
<sequence>MVRDEGVFLGTSRSPKNAQIIASWIPRRTMSRHPQSTHRGCSFEICTYPRFSDRDPPVSSVIV</sequence>
<proteinExistence type="predicted"/>